<dbReference type="GO" id="GO:0005886">
    <property type="term" value="C:plasma membrane"/>
    <property type="evidence" value="ECO:0007669"/>
    <property type="project" value="UniProtKB-SubCell"/>
</dbReference>
<dbReference type="InterPro" id="IPR018385">
    <property type="entry name" value="C4_dicarb_anaerob_car-like"/>
</dbReference>
<evidence type="ECO:0000313" key="7">
    <source>
        <dbReference type="EMBL" id="AZK90647.1"/>
    </source>
</evidence>
<keyword evidence="2" id="KW-1003">Cell membrane</keyword>
<keyword evidence="3 6" id="KW-0812">Transmembrane</keyword>
<evidence type="ECO:0000313" key="8">
    <source>
        <dbReference type="Proteomes" id="UP000267945"/>
    </source>
</evidence>
<evidence type="ECO:0000256" key="2">
    <source>
        <dbReference type="ARBA" id="ARBA00022475"/>
    </source>
</evidence>
<gene>
    <name evidence="7" type="ORF">LH5_00386</name>
</gene>
<sequence>MGLISLGGTTFGLAEETMAMYPILIPVFLIAGYDTMTVLGTIFLETSIGTMVSTINPFSTIIASNTAGVNFALELPCGLFVLWLGCSM</sequence>
<evidence type="ECO:0000256" key="6">
    <source>
        <dbReference type="SAM" id="Phobius"/>
    </source>
</evidence>
<reference evidence="7 8" key="1">
    <citation type="submission" date="2017-02" db="EMBL/GenBank/DDBJ databases">
        <title>Complete genome sequence of Lactobacillus helveticus.</title>
        <authorList>
            <person name="Kim J.F."/>
            <person name="Chung Y."/>
            <person name="Kwak M."/>
        </authorList>
    </citation>
    <scope>NUCLEOTIDE SEQUENCE [LARGE SCALE GENOMIC DNA]</scope>
    <source>
        <strain evidence="7 8">LH5</strain>
    </source>
</reference>
<feature type="transmembrane region" description="Helical" evidence="6">
    <location>
        <begin position="20"/>
        <end position="44"/>
    </location>
</feature>
<proteinExistence type="predicted"/>
<dbReference type="Proteomes" id="UP000267945">
    <property type="component" value="Chromosome"/>
</dbReference>
<keyword evidence="5 6" id="KW-0472">Membrane</keyword>
<organism evidence="7 8">
    <name type="scientific">Lactobacillus helveticus</name>
    <name type="common">Lactobacillus suntoryeus</name>
    <dbReference type="NCBI Taxonomy" id="1587"/>
    <lineage>
        <taxon>Bacteria</taxon>
        <taxon>Bacillati</taxon>
        <taxon>Bacillota</taxon>
        <taxon>Bacilli</taxon>
        <taxon>Lactobacillales</taxon>
        <taxon>Lactobacillaceae</taxon>
        <taxon>Lactobacillus</taxon>
    </lineage>
</organism>
<dbReference type="AlphaFoldDB" id="A0A3Q8SMD8"/>
<evidence type="ECO:0000256" key="5">
    <source>
        <dbReference type="ARBA" id="ARBA00023136"/>
    </source>
</evidence>
<dbReference type="EMBL" id="CP019581">
    <property type="protein sequence ID" value="AZK90647.1"/>
    <property type="molecule type" value="Genomic_DNA"/>
</dbReference>
<evidence type="ECO:0000256" key="3">
    <source>
        <dbReference type="ARBA" id="ARBA00022692"/>
    </source>
</evidence>
<evidence type="ECO:0000256" key="1">
    <source>
        <dbReference type="ARBA" id="ARBA00004651"/>
    </source>
</evidence>
<dbReference type="Pfam" id="PF03606">
    <property type="entry name" value="DcuC"/>
    <property type="match status" value="1"/>
</dbReference>
<protein>
    <submittedName>
        <fullName evidence="7">Uncharacterized protein</fullName>
    </submittedName>
</protein>
<evidence type="ECO:0000256" key="4">
    <source>
        <dbReference type="ARBA" id="ARBA00022989"/>
    </source>
</evidence>
<keyword evidence="4 6" id="KW-1133">Transmembrane helix</keyword>
<accession>A0A3Q8SMD8</accession>
<comment type="subcellular location">
    <subcellularLocation>
        <location evidence="1">Cell membrane</location>
        <topology evidence="1">Multi-pass membrane protein</topology>
    </subcellularLocation>
</comment>
<name>A0A3Q8SMD8_LACHE</name>